<feature type="compositionally biased region" description="Low complexity" evidence="3">
    <location>
        <begin position="486"/>
        <end position="497"/>
    </location>
</feature>
<dbReference type="InterPro" id="IPR043153">
    <property type="entry name" value="DENN_C"/>
</dbReference>
<comment type="subcellular location">
    <subcellularLocation>
        <location evidence="1">Cytoplasmic vesicle</location>
        <location evidence="1">Clathrin-coated vesicle</location>
    </subcellularLocation>
</comment>
<keyword evidence="2" id="KW-0968">Cytoplasmic vesicle</keyword>
<evidence type="ECO:0000256" key="1">
    <source>
        <dbReference type="ARBA" id="ARBA00004132"/>
    </source>
</evidence>
<dbReference type="InterPro" id="IPR001194">
    <property type="entry name" value="cDENN_dom"/>
</dbReference>
<organism evidence="5">
    <name type="scientific">Palpitomonas bilix</name>
    <dbReference type="NCBI Taxonomy" id="652834"/>
    <lineage>
        <taxon>Eukaryota</taxon>
        <taxon>Eukaryota incertae sedis</taxon>
    </lineage>
</organism>
<dbReference type="EMBL" id="HBIB01033378">
    <property type="protein sequence ID" value="CAE0259427.1"/>
    <property type="molecule type" value="Transcribed_RNA"/>
</dbReference>
<proteinExistence type="predicted"/>
<evidence type="ECO:0000259" key="4">
    <source>
        <dbReference type="PROSITE" id="PS50211"/>
    </source>
</evidence>
<reference evidence="5" key="1">
    <citation type="submission" date="2021-01" db="EMBL/GenBank/DDBJ databases">
        <authorList>
            <person name="Corre E."/>
            <person name="Pelletier E."/>
            <person name="Niang G."/>
            <person name="Scheremetjew M."/>
            <person name="Finn R."/>
            <person name="Kale V."/>
            <person name="Holt S."/>
            <person name="Cochrane G."/>
            <person name="Meng A."/>
            <person name="Brown T."/>
            <person name="Cohen L."/>
        </authorList>
    </citation>
    <scope>NUCLEOTIDE SEQUENCE</scope>
    <source>
        <strain evidence="5">NIES-2562</strain>
    </source>
</reference>
<protein>
    <recommendedName>
        <fullName evidence="4">UDENN domain-containing protein</fullName>
    </recommendedName>
</protein>
<dbReference type="InterPro" id="IPR037516">
    <property type="entry name" value="Tripartite_DENN"/>
</dbReference>
<feature type="region of interest" description="Disordered" evidence="3">
    <location>
        <begin position="486"/>
        <end position="586"/>
    </location>
</feature>
<feature type="compositionally biased region" description="Polar residues" evidence="3">
    <location>
        <begin position="714"/>
        <end position="725"/>
    </location>
</feature>
<dbReference type="GO" id="GO:0005085">
    <property type="term" value="F:guanyl-nucleotide exchange factor activity"/>
    <property type="evidence" value="ECO:0007669"/>
    <property type="project" value="InterPro"/>
</dbReference>
<feature type="compositionally biased region" description="Basic and acidic residues" evidence="3">
    <location>
        <begin position="735"/>
        <end position="757"/>
    </location>
</feature>
<feature type="compositionally biased region" description="Basic residues" evidence="3">
    <location>
        <begin position="503"/>
        <end position="515"/>
    </location>
</feature>
<dbReference type="Gene3D" id="6.10.140.1000">
    <property type="match status" value="1"/>
</dbReference>
<dbReference type="Gene3D" id="3.40.50.11500">
    <property type="match status" value="1"/>
</dbReference>
<dbReference type="SMART" id="SM00801">
    <property type="entry name" value="dDENN"/>
    <property type="match status" value="1"/>
</dbReference>
<dbReference type="InterPro" id="IPR040032">
    <property type="entry name" value="DENND1A/B/C"/>
</dbReference>
<dbReference type="GO" id="GO:1901981">
    <property type="term" value="F:phosphatidylinositol phosphate binding"/>
    <property type="evidence" value="ECO:0007669"/>
    <property type="project" value="TreeGrafter"/>
</dbReference>
<feature type="compositionally biased region" description="Basic and acidic residues" evidence="3">
    <location>
        <begin position="818"/>
        <end position="835"/>
    </location>
</feature>
<dbReference type="InterPro" id="IPR005112">
    <property type="entry name" value="dDENN_dom"/>
</dbReference>
<dbReference type="PROSITE" id="PS50211">
    <property type="entry name" value="DENN"/>
    <property type="match status" value="1"/>
</dbReference>
<name>A0A7S3GA99_9EUKA</name>
<dbReference type="AlphaFoldDB" id="A0A7S3GA99"/>
<dbReference type="GO" id="GO:0005829">
    <property type="term" value="C:cytosol"/>
    <property type="evidence" value="ECO:0007669"/>
    <property type="project" value="TreeGrafter"/>
</dbReference>
<dbReference type="PANTHER" id="PTHR13196:SF14">
    <property type="entry name" value="UDENN DOMAIN-CONTAINING PROTEIN"/>
    <property type="match status" value="1"/>
</dbReference>
<feature type="compositionally biased region" description="Low complexity" evidence="3">
    <location>
        <begin position="575"/>
        <end position="586"/>
    </location>
</feature>
<dbReference type="PANTHER" id="PTHR13196">
    <property type="entry name" value="DENN DOMAIN-CONTAINING"/>
    <property type="match status" value="1"/>
</dbReference>
<dbReference type="GO" id="GO:0006897">
    <property type="term" value="P:endocytosis"/>
    <property type="evidence" value="ECO:0007669"/>
    <property type="project" value="TreeGrafter"/>
</dbReference>
<dbReference type="Pfam" id="PF03455">
    <property type="entry name" value="dDENN"/>
    <property type="match status" value="1"/>
</dbReference>
<gene>
    <name evidence="5" type="ORF">PBIL07802_LOCUS21695</name>
</gene>
<feature type="compositionally biased region" description="Gly residues" evidence="3">
    <location>
        <begin position="803"/>
        <end position="816"/>
    </location>
</feature>
<evidence type="ECO:0000256" key="2">
    <source>
        <dbReference type="ARBA" id="ARBA00023329"/>
    </source>
</evidence>
<dbReference type="Gene3D" id="3.30.450.200">
    <property type="match status" value="1"/>
</dbReference>
<dbReference type="GO" id="GO:0030136">
    <property type="term" value="C:clathrin-coated vesicle"/>
    <property type="evidence" value="ECO:0007669"/>
    <property type="project" value="UniProtKB-SubCell"/>
</dbReference>
<evidence type="ECO:0000313" key="5">
    <source>
        <dbReference type="EMBL" id="CAE0259427.1"/>
    </source>
</evidence>
<dbReference type="GO" id="GO:0032456">
    <property type="term" value="P:endocytic recycling"/>
    <property type="evidence" value="ECO:0007669"/>
    <property type="project" value="TreeGrafter"/>
</dbReference>
<feature type="compositionally biased region" description="Low complexity" evidence="3">
    <location>
        <begin position="771"/>
        <end position="785"/>
    </location>
</feature>
<feature type="domain" description="UDENN" evidence="4">
    <location>
        <begin position="13"/>
        <end position="422"/>
    </location>
</feature>
<dbReference type="FunFam" id="3.40.50.11500:FF:000004">
    <property type="entry name" value="DENN domain-containing protein 2C isoform X1"/>
    <property type="match status" value="1"/>
</dbReference>
<evidence type="ECO:0000256" key="3">
    <source>
        <dbReference type="SAM" id="MobiDB-lite"/>
    </source>
</evidence>
<feature type="region of interest" description="Disordered" evidence="3">
    <location>
        <begin position="771"/>
        <end position="835"/>
    </location>
</feature>
<dbReference type="SMART" id="SM00799">
    <property type="entry name" value="DENN"/>
    <property type="match status" value="1"/>
</dbReference>
<sequence length="835" mass="91313">MATPLPRSSPKLFDTCAIFDVRESGFPFLQISWKNAGKNIERHSEAEAKNVEKLSEFAFADIARKDPTDIQYAGVYSFVLTSGDGERQTGFCRRFSVYKGGGGREKAPRVIVIVTSNPWHRFFFDSLVVIERMTREGGWDKTEKILSELANSPIPLPGHSIVLKLPSRRHASSHTQNEVALTRPPLDSPVKDVDVSMLFAKMGVGNILSVFAAVLAEKRCLFIAKDPATVSQCVQAMAALIHPLKWQHIFIPILPRSMMSYVCAPMPFFIGVSKNHIEELKSMPMEEVTFVDLDANKVTTNSTRDGGQRDADSLRESELFTHVLPKEMRDMLYKAVKKIQKSAENQEESIAWVFMEFFLSTLGSYRRFMRVDHSSNTPTPIFDTDRFIASQKGDVQLFLRSLQHSQMFEQFIEQRKMLALQSYPSHTMFEKEVNELSKRFKENDQATSIFDTLIKDRIRIAKSAKDMFKEAFKKTSQFFNKFSLSTSKSSSSASDSSNADHGRGRRGGGRRHHSKDGHSLLEDEDSRSGSIFSPAKRLEEEGCEASTYTEGEDGAARKEEEEDEGSVRHQLARASSSSSFASSLPVSTPSYESAVMALSRRFSFIEHDTIVAALAAAGGDVSEAETALRQLSSGAIIEGSEEDLLSSLASGSDEGRAPAESGEVVVEDLLSMAFEEGPVGRRSTLVTSEEATDENALVRALSGLSASAEESRTLETVTRNTSTSLEDLLSGDGGGGHEHAAVGGEGSKKGDEGGDHIDLLLFNDSPSLGGAASPAATALPAMEPNPSLPPPLAPSASSLPSRGIGGMQKLGQGGGKQQQEKEKKKSSDVFGDLKW</sequence>
<accession>A0A7S3GA99</accession>
<dbReference type="Pfam" id="PF02141">
    <property type="entry name" value="DENN"/>
    <property type="match status" value="1"/>
</dbReference>
<feature type="region of interest" description="Disordered" evidence="3">
    <location>
        <begin position="704"/>
        <end position="757"/>
    </location>
</feature>